<protein>
    <submittedName>
        <fullName evidence="3">DUF2637 domain-containing protein</fullName>
    </submittedName>
</protein>
<evidence type="ECO:0000256" key="1">
    <source>
        <dbReference type="SAM" id="MobiDB-lite"/>
    </source>
</evidence>
<keyword evidence="4" id="KW-1185">Reference proteome</keyword>
<feature type="transmembrane region" description="Helical" evidence="2">
    <location>
        <begin position="123"/>
        <end position="143"/>
    </location>
</feature>
<dbReference type="InterPro" id="IPR021235">
    <property type="entry name" value="DUF2637"/>
</dbReference>
<accession>A0ABW0AAU3</accession>
<keyword evidence="2" id="KW-0472">Membrane</keyword>
<evidence type="ECO:0000313" key="3">
    <source>
        <dbReference type="EMBL" id="MFC5150753.1"/>
    </source>
</evidence>
<proteinExistence type="predicted"/>
<comment type="caution">
    <text evidence="3">The sequence shown here is derived from an EMBL/GenBank/DDBJ whole genome shotgun (WGS) entry which is preliminary data.</text>
</comment>
<feature type="transmembrane region" description="Helical" evidence="2">
    <location>
        <begin position="52"/>
        <end position="72"/>
    </location>
</feature>
<dbReference type="RefSeq" id="WP_344477125.1">
    <property type="nucleotide sequence ID" value="NZ_BAAASB010000007.1"/>
</dbReference>
<dbReference type="Proteomes" id="UP001596160">
    <property type="component" value="Unassembled WGS sequence"/>
</dbReference>
<dbReference type="Pfam" id="PF10935">
    <property type="entry name" value="DUF2637"/>
    <property type="match status" value="1"/>
</dbReference>
<feature type="compositionally biased region" description="Low complexity" evidence="1">
    <location>
        <begin position="181"/>
        <end position="198"/>
    </location>
</feature>
<keyword evidence="2" id="KW-1133">Transmembrane helix</keyword>
<feature type="region of interest" description="Disordered" evidence="1">
    <location>
        <begin position="153"/>
        <end position="198"/>
    </location>
</feature>
<gene>
    <name evidence="3" type="ORF">ACFPRH_03270</name>
</gene>
<evidence type="ECO:0000256" key="2">
    <source>
        <dbReference type="SAM" id="Phobius"/>
    </source>
</evidence>
<reference evidence="4" key="1">
    <citation type="journal article" date="2019" name="Int. J. Syst. Evol. Microbiol.">
        <title>The Global Catalogue of Microorganisms (GCM) 10K type strain sequencing project: providing services to taxonomists for standard genome sequencing and annotation.</title>
        <authorList>
            <consortium name="The Broad Institute Genomics Platform"/>
            <consortium name="The Broad Institute Genome Sequencing Center for Infectious Disease"/>
            <person name="Wu L."/>
            <person name="Ma J."/>
        </authorList>
    </citation>
    <scope>NUCLEOTIDE SEQUENCE [LARGE SCALE GENOMIC DNA]</scope>
    <source>
        <strain evidence="4">PCU 266</strain>
    </source>
</reference>
<evidence type="ECO:0000313" key="4">
    <source>
        <dbReference type="Proteomes" id="UP001596160"/>
    </source>
</evidence>
<feature type="region of interest" description="Disordered" evidence="1">
    <location>
        <begin position="211"/>
        <end position="296"/>
    </location>
</feature>
<sequence length="360" mass="38091">MTNSSRSAVPLHRMTAWDRTAIVLLGAAGFAFSYDALRQIAVAMHARESLSYLFPLFIDGFIAYGVRAIVLLRNRPFLSRLYTWFLFLAATAASLGANALHAITLNRSPQSAQSALYLTDSVVAVLSMLAPLALAGSVHLYILMARAAELSVPDRADDGPGPVREAVRPPAGSTENAEVHPAGSEPTAEATAAPSAPGDVVPAVVDLRKHGRGNVGEHAPNGPGSRPSGVADRGNESRALADGMPVGGPDGEVPTPPPAAAEELVPEPVRDHSDGCEPSVPDDVEPPQDREPGGDWLEDLLPVARAAYQESGRISRDAIKEAVRARQPISNDRLGILLSRLKDEVEERSAPPARTSTALW</sequence>
<organism evidence="3 4">
    <name type="scientific">Streptomyces amakusaensis</name>
    <dbReference type="NCBI Taxonomy" id="67271"/>
    <lineage>
        <taxon>Bacteria</taxon>
        <taxon>Bacillati</taxon>
        <taxon>Actinomycetota</taxon>
        <taxon>Actinomycetes</taxon>
        <taxon>Kitasatosporales</taxon>
        <taxon>Streptomycetaceae</taxon>
        <taxon>Streptomyces</taxon>
    </lineage>
</organism>
<dbReference type="EMBL" id="JBHSKP010000001">
    <property type="protein sequence ID" value="MFC5150753.1"/>
    <property type="molecule type" value="Genomic_DNA"/>
</dbReference>
<feature type="transmembrane region" description="Helical" evidence="2">
    <location>
        <begin position="84"/>
        <end position="103"/>
    </location>
</feature>
<keyword evidence="2" id="KW-0812">Transmembrane</keyword>
<feature type="transmembrane region" description="Helical" evidence="2">
    <location>
        <begin position="21"/>
        <end position="40"/>
    </location>
</feature>
<name>A0ABW0AAU3_9ACTN</name>